<accession>A0A7S3EUA2</accession>
<gene>
    <name evidence="2" type="ORF">HERI1096_LOCUS6417</name>
</gene>
<dbReference type="InterPro" id="IPR036514">
    <property type="entry name" value="SGNH_hydro_sf"/>
</dbReference>
<evidence type="ECO:0000259" key="1">
    <source>
        <dbReference type="Pfam" id="PF13472"/>
    </source>
</evidence>
<sequence length="232" mass="25136">MQATLTHEAAAFKPWNGTSLVLLGDSLTEGWRGTCQGKQLHKFDGVTRVADRMFKHPLLLFGICNDITAHVRWRLVHGGELTPAMAADPRLVFSLLIGTNDLRKGGTPTEVAGNVYAIADYILERAAGRLLVNAILPHSLPTHRAAASSPETELRLEPTVLPTNALLVGHVDELRRRFGMRVGYVDCGASFVNSSCGLLRLDRMPDGCHPNAAGYEALGSCLVPALEHLRLA</sequence>
<reference evidence="2" key="1">
    <citation type="submission" date="2021-01" db="EMBL/GenBank/DDBJ databases">
        <authorList>
            <person name="Corre E."/>
            <person name="Pelletier E."/>
            <person name="Niang G."/>
            <person name="Scheremetjew M."/>
            <person name="Finn R."/>
            <person name="Kale V."/>
            <person name="Holt S."/>
            <person name="Cochrane G."/>
            <person name="Meng A."/>
            <person name="Brown T."/>
            <person name="Cohen L."/>
        </authorList>
    </citation>
    <scope>NUCLEOTIDE SEQUENCE</scope>
    <source>
        <strain evidence="2">CCMP281</strain>
    </source>
</reference>
<proteinExistence type="predicted"/>
<evidence type="ECO:0000313" key="2">
    <source>
        <dbReference type="EMBL" id="CAE0105759.1"/>
    </source>
</evidence>
<dbReference type="SUPFAM" id="SSF52266">
    <property type="entry name" value="SGNH hydrolase"/>
    <property type="match status" value="1"/>
</dbReference>
<dbReference type="Gene3D" id="3.40.50.1110">
    <property type="entry name" value="SGNH hydrolase"/>
    <property type="match status" value="1"/>
</dbReference>
<feature type="domain" description="SGNH hydrolase-type esterase" evidence="1">
    <location>
        <begin position="22"/>
        <end position="217"/>
    </location>
</feature>
<dbReference type="EMBL" id="HBHX01011548">
    <property type="protein sequence ID" value="CAE0105759.1"/>
    <property type="molecule type" value="Transcribed_RNA"/>
</dbReference>
<protein>
    <recommendedName>
        <fullName evidence="1">SGNH hydrolase-type esterase domain-containing protein</fullName>
    </recommendedName>
</protein>
<dbReference type="AlphaFoldDB" id="A0A7S3EUA2"/>
<organism evidence="2">
    <name type="scientific">Haptolina ericina</name>
    <dbReference type="NCBI Taxonomy" id="156174"/>
    <lineage>
        <taxon>Eukaryota</taxon>
        <taxon>Haptista</taxon>
        <taxon>Haptophyta</taxon>
        <taxon>Prymnesiophyceae</taxon>
        <taxon>Prymnesiales</taxon>
        <taxon>Prymnesiaceae</taxon>
        <taxon>Haptolina</taxon>
    </lineage>
</organism>
<dbReference type="InterPro" id="IPR013830">
    <property type="entry name" value="SGNH_hydro"/>
</dbReference>
<dbReference type="Pfam" id="PF13472">
    <property type="entry name" value="Lipase_GDSL_2"/>
    <property type="match status" value="1"/>
</dbReference>
<name>A0A7S3EUA2_9EUKA</name>